<feature type="region of interest" description="Disordered" evidence="1">
    <location>
        <begin position="2925"/>
        <end position="2944"/>
    </location>
</feature>
<feature type="region of interest" description="Disordered" evidence="1">
    <location>
        <begin position="2628"/>
        <end position="2688"/>
    </location>
</feature>
<dbReference type="GO" id="GO:0044773">
    <property type="term" value="P:mitotic DNA damage checkpoint signaling"/>
    <property type="evidence" value="ECO:0007669"/>
    <property type="project" value="TreeGrafter"/>
</dbReference>
<feature type="compositionally biased region" description="Basic and acidic residues" evidence="1">
    <location>
        <begin position="861"/>
        <end position="871"/>
    </location>
</feature>
<feature type="region of interest" description="Disordered" evidence="1">
    <location>
        <begin position="2027"/>
        <end position="2047"/>
    </location>
</feature>
<dbReference type="InterPro" id="IPR000719">
    <property type="entry name" value="Prot_kinase_dom"/>
</dbReference>
<feature type="compositionally biased region" description="Low complexity" evidence="1">
    <location>
        <begin position="1034"/>
        <end position="1051"/>
    </location>
</feature>
<evidence type="ECO:0000256" key="1">
    <source>
        <dbReference type="SAM" id="MobiDB-lite"/>
    </source>
</evidence>
<feature type="compositionally biased region" description="Low complexity" evidence="1">
    <location>
        <begin position="2661"/>
        <end position="2677"/>
    </location>
</feature>
<accession>A0A3Q8INX0</accession>
<keyword evidence="3" id="KW-0808">Transferase</keyword>
<feature type="compositionally biased region" description="Polar residues" evidence="1">
    <location>
        <begin position="3379"/>
        <end position="3401"/>
    </location>
</feature>
<sequence>MTLNQFKSWPSKYPKSALEDTAPVRLRANSSTAASASPATAPATSTMPTSVLYSVLLRASVSRNAVSKNPAERSPHSHTVYDIDSTVREAVRAEVERLFPYRGAFAEPPGGADVDRATPAQRFFGLAPKAEEGERSGCRSACVARVNVYRHISEPDTHNPRAPVPSTTTAVAATETPSSSAARQTSTSVLQRLSGGPRVVIKSLKRKKTLAVMGATRVPAPSMPESAEAPKQLFAPLLAENSIGVGGVMRDQEASSCTSPSAVADNSHRFTVVSATELPDMQRHLERLFDDFAAAVEQCRAALDQQQLQSSSPAAWQTTKKKRGVASEEPSVSLLGEEASASQHPQQPPHCTNSNHRPGNSTVLSTDVFPRHNSHHPVSDFLSPDRIPDEWRHDHGTVATANGSCCTSYAQSASGESVRMADGSVPETTPSLEAEDFSTGIVMIAHTIAEHLHAILHPNITLAALEEEAAALRGQGHGGSSGAGGPAALNAVMATCRRSHTGAEGEDRKPMSPASFSSPSPLPDLRSSEGLQSPSGASSAPLGPRALRQLVHSLFWSRITAFLSSVSLKTPGKDCPMWLSTAAVEQREACSYVQLPFWIWLYAACGLATDVIRAQQEAQRDFTIPGQATGPRKTLTSSSATASAPPPPSLSQLLPTVETLARQLQRRQYERVDSTAGTLLTANTFLSFTGVQMTDKAVMKRLFPLQSGVIASDALGFATLSPHSAQCITHEASVATESSSGSLTTGAFDSAAVPTLISINTSSDRLISAEHTMSAFAGAGPNAIDRSSSSVEGAPISPSRRGQAATSVVLGDAGNTAAYATEEAPQVHSGSYSCPSTVELYLQWLESADAARLAACSSQSEAERFPDRADTEADAAGEAAASSPTSRPYRPGTIACMQPHVSSYAEDGQASNGDGNIARGNSSSGKDRSSSDSSFSYATVQRPSEPFRVAAVMPSAGLAPCLGRVEKELHQARSAVQFARKVGTLYATQDMKTLLQLLPAVAREEPVSPNANLVSARADGGAVESFGGAFPPRGGTDSTGTPAAPATPAEGVHSQYTWTGTPTTSNPMTGSLPPLVTPPQVAADRMPGNHALFFRRANASSTPPALFPSVTSPSLEKRLLMEHLDSCAAAIVSNSYELFVDSARALEVSFSLAVVLLSHVMGEAVPKGEVASVVQAAAVASSSDSSQSAISTKAGAVTTTMVVLKRLPAKVAAAALSEKSKGRVTTKTAAAPPPPRPLSMDLAKVFGFGRSRLWWQHLSAYVRETLISVALRALQRKDVAMTQELLQCITLDMTIAHHYDQVRRHHPVPKPARVKGVGDTKKVSGSTLKKSRSAFKAGGRKVTHLSAPPHESSASFVNVWLSSFAHLADTTTHLLHGDHNAPSSLKGAVWHLAGLAHYFLLTRARGYDMYGGQSHLCSTTLFGHGSGNSAGVGVRTSSVTSSAALQSFITSQLVEPAGKVLGVVVSFMESVCQALSADIESGGAAERHFREGVMFVDNSSDDESLFMCPAADDSVRLGSAAESTSLYSDGGGGDYDMASNRLETSGLQTCWMELAIHYFFEIVDVLLDAALHLPEKPLYLYQLTVSAFNTAAPSIDFADTLSAAVLAGGAGSPLLWGLGDLSSSVVATAPQVVADSPLDRVQEFLSTYTSMVLQSAVNYFTVDSRHAHSRVATARETPLNTSAAADGTSEDDWPRTFWERLLTSVAAPANPSALGEVILTARQPLTSASTPTSWPAANPAVSPEVSASSSYTRSTMWWPDVRFHRYSHLIRIVEHAQLVSLYLNSCAGSNPAQTAPLTSYLEVSRAPRDSAPSLQVSAVTSLLNTSTGPCAQLLSIPYACPPSAVDTSSSSIIPGSARTTSHERCWFHCTGSPADQSPPRFPAGAHRRVPADRAMREVCGGLWIRVELLRLLRLAAAPLDAETFVSFTKTASKVATQTRDRAMQTHYTAIASMKAGAESVLPKTYASTYVRLLFLRYVQAFYADVHALSASGPATGPDHTTSERVDGTSNATPLTRSVDQRAALATHADLSSHGDATPYRTLGPPQMRSQVSTLQHLSQRLWTHYCHELLWALRELCWSCAEAHETAANLSVASVFGRLLQMISGRGELEGDDVIDDYDDEPAEKFPDEPHLDLKDVGMSFITSERALEPYSTAEGVRMEGFVDFEVSSSNSSVTVVPGMSEGRKRLPGQPPNSGSSDDFERRLEPSRSARRSPVSKASVEVEQQVMVGISDQTSVFDFKERRRLGSNDHFISGGTQATVRSTTPLAASSTPVPTPPRTPVTAPPVVQKLSFTGLKPPLYFTSSGDTAAAQENDFYKEQSKQPQMAKEPMVHFLSTTGMSVVDAASHQSQDDDNGECDVKYEARSDALESASKHTLPKSTSHEPRESYSTANANADSATRRDAPKPPALTIPKLSLGALSPPLYFTSTGDTAVFAERPISPSLARPPAQAFPTLNSLTAAAPAVVGAAHVDPAVRGAPLKGAAEAANASTLTPPPVPVLHTSTPTTVDGFALPKLSFGSLGPPMYFTSTGDTGGFIEAENQKPHAVAGATTSAQIPSDTIHLQFGLTAQGMASRGTANTATATAAAITASNCPTAATAAAHFHGSHSSDESHLRPVFSFADFAPTGGKVSRSGNASDEVGSYAGCVDEQDSKERRRCDSGLSLNSLPMPESSPLSMLTGQRRRKRVPRTSRPVLTPIVAPAVTMELILCICSIILQQDSGMIQYAYTVSSLTQKRVLPDMSSSSQRRWHAGSGTAAAASGSTFTQKSDAAQTDRWRYTPQHSPSSFHVIQAMHNYLKDSRNSLVIDLLEEWVLDEYAEMERARMEQFESAYAPSMQQECSPQPPHPSYSHSESGGNIGNSVHHHSLHQPQAGGTGGGRSGKPSAAMLAGRYVLLRLLLPRAITPLITQQNERRIGAGGYGSVTSGFVQRPGTGGDTQLPPGWGQRGFRWRPAKTRGSTAASGSGAGVGGTTPQSLHMGRSVTTTAERIAPGVLDGLRAPWRTATQRIAQAVCKCEVAIKHIPLNVQGSESGNLPLCHAEVLCMYRLRGHPHIVPLLSFDNTKDEYILVLPHYTQGSLRLWRQKHYPLGCAVLTLSPGMKDSCKSGPMPTAAPATTSSTPTPAAAPSTSLFTTCARCLLQVLKGVAFMHDHRIRHGDIKCDNVLITATAASAARGEMDPPMLPSSVCLCDFGSCDTCDDDDIQNLKHDIMAGEARFLAGRWGVGRGTEAIQPPELMSAKRRYALLRRIATAVAPAAAATPATSSLLTLSERVERGSHAASFAGPSAEYLPLRSRGGELMESTGPQMTELLRRAELSVDIWACGCLLYEMLTGRMLFGEARLGRLLVLAAVDDGEDQDPETAASKTSTAAGPLPGAPRSLQKATVPTTSSVGADTGSSFTPSVSKKALDDWERRDLEAAVGKRVVDFMSTLLDLDPLQRPSAHEALQHWKTIMVEAGLEI</sequence>
<gene>
    <name evidence="3" type="ORF">LdCL_360034000</name>
</gene>
<feature type="region of interest" description="Disordered" evidence="1">
    <location>
        <begin position="2173"/>
        <end position="2220"/>
    </location>
</feature>
<feature type="region of interest" description="Disordered" evidence="1">
    <location>
        <begin position="1992"/>
        <end position="2013"/>
    </location>
</feature>
<dbReference type="InterPro" id="IPR011009">
    <property type="entry name" value="Kinase-like_dom_sf"/>
</dbReference>
<dbReference type="VEuPathDB" id="TriTrypDB:LdCL_360034000"/>
<keyword evidence="3" id="KW-0418">Kinase</keyword>
<protein>
    <submittedName>
        <fullName evidence="3">Protein kinase, putative</fullName>
    </submittedName>
</protein>
<dbReference type="Gene3D" id="1.10.510.10">
    <property type="entry name" value="Transferase(Phosphotransferase) domain 1"/>
    <property type="match status" value="2"/>
</dbReference>
<feature type="region of interest" description="Disordered" evidence="1">
    <location>
        <begin position="2742"/>
        <end position="2772"/>
    </location>
</feature>
<proteinExistence type="predicted"/>
<dbReference type="SMART" id="SM00220">
    <property type="entry name" value="S_TKc"/>
    <property type="match status" value="1"/>
</dbReference>
<feature type="compositionally biased region" description="Low complexity" evidence="1">
    <location>
        <begin position="160"/>
        <end position="183"/>
    </location>
</feature>
<feature type="region of interest" description="Disordered" evidence="1">
    <location>
        <begin position="1024"/>
        <end position="1071"/>
    </location>
</feature>
<feature type="compositionally biased region" description="Basic and acidic residues" evidence="1">
    <location>
        <begin position="2649"/>
        <end position="2658"/>
    </location>
</feature>
<evidence type="ECO:0000313" key="4">
    <source>
        <dbReference type="Proteomes" id="UP000274082"/>
    </source>
</evidence>
<feature type="compositionally biased region" description="Low complexity" evidence="1">
    <location>
        <begin position="511"/>
        <end position="540"/>
    </location>
</feature>
<dbReference type="GO" id="GO:0005524">
    <property type="term" value="F:ATP binding"/>
    <property type="evidence" value="ECO:0007669"/>
    <property type="project" value="InterPro"/>
</dbReference>
<evidence type="ECO:0000259" key="2">
    <source>
        <dbReference type="PROSITE" id="PS50011"/>
    </source>
</evidence>
<dbReference type="GO" id="GO:0005634">
    <property type="term" value="C:nucleus"/>
    <property type="evidence" value="ECO:0007669"/>
    <property type="project" value="TreeGrafter"/>
</dbReference>
<feature type="compositionally biased region" description="Low complexity" evidence="1">
    <location>
        <begin position="634"/>
        <end position="643"/>
    </location>
</feature>
<dbReference type="Pfam" id="PF00069">
    <property type="entry name" value="Pkinase"/>
    <property type="match status" value="2"/>
</dbReference>
<feature type="region of interest" description="Disordered" evidence="1">
    <location>
        <begin position="2835"/>
        <end position="2882"/>
    </location>
</feature>
<feature type="compositionally biased region" description="Polar residues" evidence="1">
    <location>
        <begin position="340"/>
        <end position="365"/>
    </location>
</feature>
<feature type="region of interest" description="Disordered" evidence="1">
    <location>
        <begin position="500"/>
        <end position="540"/>
    </location>
</feature>
<dbReference type="VEuPathDB" id="TriTrypDB:LdBPK_362760.1"/>
<dbReference type="GO" id="GO:0004674">
    <property type="term" value="F:protein serine/threonine kinase activity"/>
    <property type="evidence" value="ECO:0007669"/>
    <property type="project" value="TreeGrafter"/>
</dbReference>
<feature type="region of interest" description="Disordered" evidence="1">
    <location>
        <begin position="2365"/>
        <end position="2412"/>
    </location>
</feature>
<dbReference type="PROSITE" id="PS00108">
    <property type="entry name" value="PROTEIN_KINASE_ST"/>
    <property type="match status" value="1"/>
</dbReference>
<feature type="region of interest" description="Disordered" evidence="1">
    <location>
        <begin position="859"/>
        <end position="937"/>
    </location>
</feature>
<feature type="region of interest" description="Disordered" evidence="1">
    <location>
        <begin position="778"/>
        <end position="806"/>
    </location>
</feature>
<feature type="compositionally biased region" description="Basic and acidic residues" evidence="1">
    <location>
        <begin position="501"/>
        <end position="510"/>
    </location>
</feature>
<dbReference type="VEuPathDB" id="TriTrypDB:LDHU3_36.3810"/>
<feature type="compositionally biased region" description="Polar residues" evidence="1">
    <location>
        <begin position="2387"/>
        <end position="2397"/>
    </location>
</feature>
<name>A0A3Q8INX0_LEIDO</name>
<feature type="compositionally biased region" description="Polar residues" evidence="1">
    <location>
        <begin position="1054"/>
        <end position="1069"/>
    </location>
</feature>
<dbReference type="OrthoDB" id="273310at2759"/>
<feature type="region of interest" description="Disordered" evidence="1">
    <location>
        <begin position="622"/>
        <end position="652"/>
    </location>
</feature>
<keyword evidence="4" id="KW-1185">Reference proteome</keyword>
<dbReference type="Proteomes" id="UP000274082">
    <property type="component" value="Chromosome 36"/>
</dbReference>
<dbReference type="PROSITE" id="PS50011">
    <property type="entry name" value="PROTEIN_KINASE_DOM"/>
    <property type="match status" value="1"/>
</dbReference>
<feature type="compositionally biased region" description="Low complexity" evidence="1">
    <location>
        <begin position="3108"/>
        <end position="3122"/>
    </location>
</feature>
<dbReference type="PANTHER" id="PTHR44167">
    <property type="entry name" value="OVARIAN-SPECIFIC SERINE/THREONINE-PROTEIN KINASE LOK-RELATED"/>
    <property type="match status" value="1"/>
</dbReference>
<feature type="compositionally biased region" description="Low complexity" evidence="1">
    <location>
        <begin position="2750"/>
        <end position="2764"/>
    </location>
</feature>
<organism evidence="3 4">
    <name type="scientific">Leishmania donovani</name>
    <dbReference type="NCBI Taxonomy" id="5661"/>
    <lineage>
        <taxon>Eukaryota</taxon>
        <taxon>Discoba</taxon>
        <taxon>Euglenozoa</taxon>
        <taxon>Kinetoplastea</taxon>
        <taxon>Metakinetoplastina</taxon>
        <taxon>Trypanosomatida</taxon>
        <taxon>Trypanosomatidae</taxon>
        <taxon>Leishmaniinae</taxon>
        <taxon>Leishmania</taxon>
    </lineage>
</organism>
<feature type="region of interest" description="Disordered" evidence="1">
    <location>
        <begin position="2952"/>
        <end position="2978"/>
    </location>
</feature>
<feature type="region of interest" description="Disordered" evidence="1">
    <location>
        <begin position="3354"/>
        <end position="3402"/>
    </location>
</feature>
<feature type="region of interest" description="Disordered" evidence="1">
    <location>
        <begin position="3103"/>
        <end position="3122"/>
    </location>
</feature>
<reference evidence="3 4" key="1">
    <citation type="journal article" date="2018" name="Sci. Rep.">
        <title>A complete Leishmania donovani reference genome identifies novel genetic variations associated with virulence.</title>
        <authorList>
            <person name="Lypaczewski P."/>
            <person name="Hoshizaki J."/>
            <person name="Zhang W.-W."/>
            <person name="McCall L.-I."/>
            <person name="Torcivia-Rodriguez J."/>
            <person name="Simonyan V."/>
            <person name="Kaur A."/>
            <person name="Dewar K."/>
            <person name="Matlashewski G."/>
        </authorList>
    </citation>
    <scope>NUCLEOTIDE SEQUENCE [LARGE SCALE GENOMIC DNA]</scope>
    <source>
        <strain evidence="3 4">LdCL</strain>
    </source>
</reference>
<dbReference type="SUPFAM" id="SSF56112">
    <property type="entry name" value="Protein kinase-like (PK-like)"/>
    <property type="match status" value="1"/>
</dbReference>
<feature type="compositionally biased region" description="Low complexity" evidence="1">
    <location>
        <begin position="305"/>
        <end position="315"/>
    </location>
</feature>
<dbReference type="PANTHER" id="PTHR44167:SF30">
    <property type="entry name" value="PHOSPHORYLASE KINASE"/>
    <property type="match status" value="1"/>
</dbReference>
<feature type="compositionally biased region" description="Basic and acidic residues" evidence="1">
    <location>
        <begin position="2199"/>
        <end position="2208"/>
    </location>
</feature>
<feature type="region of interest" description="Disordered" evidence="1">
    <location>
        <begin position="305"/>
        <end position="370"/>
    </location>
</feature>
<dbReference type="InterPro" id="IPR008271">
    <property type="entry name" value="Ser/Thr_kinase_AS"/>
</dbReference>
<feature type="region of interest" description="Disordered" evidence="1">
    <location>
        <begin position="1"/>
        <end position="24"/>
    </location>
</feature>
<dbReference type="EMBL" id="CP029535">
    <property type="protein sequence ID" value="AYU83626.1"/>
    <property type="molecule type" value="Genomic_DNA"/>
</dbReference>
<feature type="domain" description="Protein kinase" evidence="2">
    <location>
        <begin position="2908"/>
        <end position="3449"/>
    </location>
</feature>
<feature type="region of interest" description="Disordered" evidence="1">
    <location>
        <begin position="154"/>
        <end position="189"/>
    </location>
</feature>
<evidence type="ECO:0000313" key="3">
    <source>
        <dbReference type="EMBL" id="AYU83626.1"/>
    </source>
</evidence>